<sequence>MFACSGNGNMLPIYVVFKAEHLYESWTVGRWFDQKPFEEWFERIALPYLKDQPPPRALIGDNLSSHFSYNVINLCNYNDIRFVALPKNSTLFTQPLDVVFFHPLKSEWRQQRSSVKSLFSFPFELKTLVENIKSNSSENIKSGFRKTGLIPLQRDEVLRQLANRGINANAADSSMEESFIGLLHEMHYGKDTEKKTVRRSRINVQPGKSVGNLDSSDSKTDTESSESCNEHEHDSTTSGNDAMTTDNAANKMFTVLVSYEEIEEGNYLLINLTCQSSGEEVQTKNVNFLQKSLSWKCQAAV</sequence>
<dbReference type="InterPro" id="IPR036397">
    <property type="entry name" value="RNaseH_sf"/>
</dbReference>
<name>A0ABQ9GEY4_9NEOP</name>
<dbReference type="EMBL" id="JARBHB010000012">
    <property type="protein sequence ID" value="KAJ8870952.1"/>
    <property type="molecule type" value="Genomic_DNA"/>
</dbReference>
<dbReference type="Pfam" id="PF03184">
    <property type="entry name" value="DDE_1"/>
    <property type="match status" value="1"/>
</dbReference>
<feature type="compositionally biased region" description="Polar residues" evidence="1">
    <location>
        <begin position="236"/>
        <end position="245"/>
    </location>
</feature>
<dbReference type="Gene3D" id="3.30.420.10">
    <property type="entry name" value="Ribonuclease H-like superfamily/Ribonuclease H"/>
    <property type="match status" value="1"/>
</dbReference>
<evidence type="ECO:0000313" key="4">
    <source>
        <dbReference type="Proteomes" id="UP001159363"/>
    </source>
</evidence>
<gene>
    <name evidence="3" type="ORF">PR048_027254</name>
</gene>
<comment type="caution">
    <text evidence="3">The sequence shown here is derived from an EMBL/GenBank/DDBJ whole genome shotgun (WGS) entry which is preliminary data.</text>
</comment>
<keyword evidence="4" id="KW-1185">Reference proteome</keyword>
<dbReference type="Proteomes" id="UP001159363">
    <property type="component" value="Chromosome 11"/>
</dbReference>
<proteinExistence type="predicted"/>
<accession>A0ABQ9GEY4</accession>
<feature type="region of interest" description="Disordered" evidence="1">
    <location>
        <begin position="192"/>
        <end position="245"/>
    </location>
</feature>
<organism evidence="3 4">
    <name type="scientific">Dryococelus australis</name>
    <dbReference type="NCBI Taxonomy" id="614101"/>
    <lineage>
        <taxon>Eukaryota</taxon>
        <taxon>Metazoa</taxon>
        <taxon>Ecdysozoa</taxon>
        <taxon>Arthropoda</taxon>
        <taxon>Hexapoda</taxon>
        <taxon>Insecta</taxon>
        <taxon>Pterygota</taxon>
        <taxon>Neoptera</taxon>
        <taxon>Polyneoptera</taxon>
        <taxon>Phasmatodea</taxon>
        <taxon>Verophasmatodea</taxon>
        <taxon>Anareolatae</taxon>
        <taxon>Phasmatidae</taxon>
        <taxon>Eurycanthinae</taxon>
        <taxon>Dryococelus</taxon>
    </lineage>
</organism>
<feature type="domain" description="DDE-1" evidence="2">
    <location>
        <begin position="29"/>
        <end position="112"/>
    </location>
</feature>
<reference evidence="3 4" key="1">
    <citation type="submission" date="2023-02" db="EMBL/GenBank/DDBJ databases">
        <title>LHISI_Scaffold_Assembly.</title>
        <authorList>
            <person name="Stuart O.P."/>
            <person name="Cleave R."/>
            <person name="Magrath M.J.L."/>
            <person name="Mikheyev A.S."/>
        </authorList>
    </citation>
    <scope>NUCLEOTIDE SEQUENCE [LARGE SCALE GENOMIC DNA]</scope>
    <source>
        <strain evidence="3">Daus_M_001</strain>
        <tissue evidence="3">Leg muscle</tissue>
    </source>
</reference>
<protein>
    <recommendedName>
        <fullName evidence="2">DDE-1 domain-containing protein</fullName>
    </recommendedName>
</protein>
<feature type="compositionally biased region" description="Basic and acidic residues" evidence="1">
    <location>
        <begin position="216"/>
        <end position="235"/>
    </location>
</feature>
<dbReference type="InterPro" id="IPR004875">
    <property type="entry name" value="DDE_SF_endonuclease_dom"/>
</dbReference>
<evidence type="ECO:0000313" key="3">
    <source>
        <dbReference type="EMBL" id="KAJ8870952.1"/>
    </source>
</evidence>
<evidence type="ECO:0000256" key="1">
    <source>
        <dbReference type="SAM" id="MobiDB-lite"/>
    </source>
</evidence>
<evidence type="ECO:0000259" key="2">
    <source>
        <dbReference type="Pfam" id="PF03184"/>
    </source>
</evidence>